<organism evidence="2 3">
    <name type="scientific">Actinidia rufa</name>
    <dbReference type="NCBI Taxonomy" id="165716"/>
    <lineage>
        <taxon>Eukaryota</taxon>
        <taxon>Viridiplantae</taxon>
        <taxon>Streptophyta</taxon>
        <taxon>Embryophyta</taxon>
        <taxon>Tracheophyta</taxon>
        <taxon>Spermatophyta</taxon>
        <taxon>Magnoliopsida</taxon>
        <taxon>eudicotyledons</taxon>
        <taxon>Gunneridae</taxon>
        <taxon>Pentapetalae</taxon>
        <taxon>asterids</taxon>
        <taxon>Ericales</taxon>
        <taxon>Actinidiaceae</taxon>
        <taxon>Actinidia</taxon>
    </lineage>
</organism>
<comment type="caution">
    <text evidence="2">The sequence shown here is derived from an EMBL/GenBank/DDBJ whole genome shotgun (WGS) entry which is preliminary data.</text>
</comment>
<feature type="region of interest" description="Disordered" evidence="1">
    <location>
        <begin position="55"/>
        <end position="86"/>
    </location>
</feature>
<evidence type="ECO:0000313" key="3">
    <source>
        <dbReference type="Proteomes" id="UP000585474"/>
    </source>
</evidence>
<keyword evidence="3" id="KW-1185">Reference proteome</keyword>
<proteinExistence type="predicted"/>
<feature type="compositionally biased region" description="Basic and acidic residues" evidence="1">
    <location>
        <begin position="69"/>
        <end position="86"/>
    </location>
</feature>
<feature type="region of interest" description="Disordered" evidence="1">
    <location>
        <begin position="1"/>
        <end position="27"/>
    </location>
</feature>
<evidence type="ECO:0000313" key="2">
    <source>
        <dbReference type="EMBL" id="GFS34826.1"/>
    </source>
</evidence>
<dbReference type="AlphaFoldDB" id="A0A7J0DIF0"/>
<evidence type="ECO:0000256" key="1">
    <source>
        <dbReference type="SAM" id="MobiDB-lite"/>
    </source>
</evidence>
<dbReference type="Proteomes" id="UP000585474">
    <property type="component" value="Unassembled WGS sequence"/>
</dbReference>
<accession>A0A7J0DIF0</accession>
<name>A0A7J0DIF0_9ERIC</name>
<sequence>MAETLITPSEANTQSGGLPDHTNTVGSVITEKNRFPAREEAVRWVQQWRWGVSVGNSEPLELGSPQTRGAEHGKCPIVLDRGREKG</sequence>
<dbReference type="EMBL" id="BJWL01000217">
    <property type="protein sequence ID" value="GFS34826.1"/>
    <property type="molecule type" value="Genomic_DNA"/>
</dbReference>
<protein>
    <submittedName>
        <fullName evidence="2">Uncharacterized protein</fullName>
    </submittedName>
</protein>
<gene>
    <name evidence="2" type="ORF">Acr_00g0036250</name>
</gene>
<reference evidence="3" key="1">
    <citation type="submission" date="2019-07" db="EMBL/GenBank/DDBJ databases">
        <title>De Novo Assembly of kiwifruit Actinidia rufa.</title>
        <authorList>
            <person name="Sugita-Konishi S."/>
            <person name="Sato K."/>
            <person name="Mori E."/>
            <person name="Abe Y."/>
            <person name="Kisaki G."/>
            <person name="Hamano K."/>
            <person name="Suezawa K."/>
            <person name="Otani M."/>
            <person name="Fukuda T."/>
            <person name="Manabe T."/>
            <person name="Gomi K."/>
            <person name="Tabuchi M."/>
            <person name="Akimitsu K."/>
            <person name="Kataoka I."/>
        </authorList>
    </citation>
    <scope>NUCLEOTIDE SEQUENCE [LARGE SCALE GENOMIC DNA]</scope>
    <source>
        <strain evidence="3">cv. Fuchu</strain>
    </source>
</reference>